<sequence length="514" mass="56557">MKNRDFVIVEPTKTAGRIDEDARYEAPDHNFASRNCLYNDLSIDLVGLSSNLLGLGNDILNATNHVECVFRQVIVLTFQDSLEGSNGVLQSNQLTLNTSENLGDGKWLRQESLDLSGSFDSQLVLLRQFVHTQNSNDILQRLVSLQGLLDTSGNVIVLLTNNGHIEQSRLGVQWVDSWVDTQLRDTSGQHGGSIQVSESSSRSRISQVISWHVDGLNGGNGTLSSGGNSLLQQTHIGGQGWLVTDGRWNTTQQSRHFRTSLSESENVVNEQQHILTFLISEVLSDGQTSQSDSCSSSRWLVHLTEDQSDLRLALQVDDTSLLHLTVQIVTFSGSLTDTGENGETTVSLGNVVNQLLDENGFTDTGTTEQSNLTTSGVWGEQVDNLDTGLQNLSLGRLLHKGRWISVDWVSLFAFDWASLIDWLTNDVDDSTQSTSSDWDRDWSTRVNNGLTSHKTLGTIHSNSSNGVLTQVLGNFQDQFLVVTLVNGQCIQNSRQFTLLELDVDNGTDNSSKMC</sequence>
<gene>
    <name evidence="1" type="ORF">OGATHE_000508</name>
</gene>
<organism evidence="1 2">
    <name type="scientific">Ogataea polymorpha</name>
    <dbReference type="NCBI Taxonomy" id="460523"/>
    <lineage>
        <taxon>Eukaryota</taxon>
        <taxon>Fungi</taxon>
        <taxon>Dikarya</taxon>
        <taxon>Ascomycota</taxon>
        <taxon>Saccharomycotina</taxon>
        <taxon>Pichiomycetes</taxon>
        <taxon>Pichiales</taxon>
        <taxon>Pichiaceae</taxon>
        <taxon>Ogataea</taxon>
    </lineage>
</organism>
<dbReference type="AlphaFoldDB" id="A0A9P8TGF7"/>
<reference evidence="1" key="2">
    <citation type="submission" date="2021-01" db="EMBL/GenBank/DDBJ databases">
        <authorList>
            <person name="Schikora-Tamarit M.A."/>
        </authorList>
    </citation>
    <scope>NUCLEOTIDE SEQUENCE</scope>
    <source>
        <strain evidence="1">NCAIM Y.01608</strain>
    </source>
</reference>
<reference evidence="1" key="1">
    <citation type="journal article" date="2021" name="Open Biol.">
        <title>Shared evolutionary footprints suggest mitochondrial oxidative damage underlies multiple complex I losses in fungi.</title>
        <authorList>
            <person name="Schikora-Tamarit M.A."/>
            <person name="Marcet-Houben M."/>
            <person name="Nosek J."/>
            <person name="Gabaldon T."/>
        </authorList>
    </citation>
    <scope>NUCLEOTIDE SEQUENCE</scope>
    <source>
        <strain evidence="1">NCAIM Y.01608</strain>
    </source>
</reference>
<accession>A0A9P8TGF7</accession>
<evidence type="ECO:0000313" key="2">
    <source>
        <dbReference type="Proteomes" id="UP000788993"/>
    </source>
</evidence>
<keyword evidence="2" id="KW-1185">Reference proteome</keyword>
<name>A0A9P8TGF7_9ASCO</name>
<dbReference type="EMBL" id="JAEUBD010000095">
    <property type="protein sequence ID" value="KAH3677854.1"/>
    <property type="molecule type" value="Genomic_DNA"/>
</dbReference>
<dbReference type="Proteomes" id="UP000788993">
    <property type="component" value="Unassembled WGS sequence"/>
</dbReference>
<protein>
    <submittedName>
        <fullName evidence="1">Uncharacterized protein</fullName>
    </submittedName>
</protein>
<proteinExistence type="predicted"/>
<evidence type="ECO:0000313" key="1">
    <source>
        <dbReference type="EMBL" id="KAH3677854.1"/>
    </source>
</evidence>
<comment type="caution">
    <text evidence="1">The sequence shown here is derived from an EMBL/GenBank/DDBJ whole genome shotgun (WGS) entry which is preliminary data.</text>
</comment>